<dbReference type="AlphaFoldDB" id="A0A0H2S3U5"/>
<reference evidence="3 4" key="1">
    <citation type="submission" date="2015-04" db="EMBL/GenBank/DDBJ databases">
        <title>Complete genome sequence of Schizopora paradoxa KUC8140, a cosmopolitan wood degrader in East Asia.</title>
        <authorList>
            <consortium name="DOE Joint Genome Institute"/>
            <person name="Min B."/>
            <person name="Park H."/>
            <person name="Jang Y."/>
            <person name="Kim J.-J."/>
            <person name="Kim K.H."/>
            <person name="Pangilinan J."/>
            <person name="Lipzen A."/>
            <person name="Riley R."/>
            <person name="Grigoriev I.V."/>
            <person name="Spatafora J.W."/>
            <person name="Choi I.-G."/>
        </authorList>
    </citation>
    <scope>NUCLEOTIDE SEQUENCE [LARGE SCALE GENOMIC DNA]</scope>
    <source>
        <strain evidence="3 4">KUC8140</strain>
    </source>
</reference>
<evidence type="ECO:0000313" key="3">
    <source>
        <dbReference type="EMBL" id="KLO18747.1"/>
    </source>
</evidence>
<dbReference type="PANTHER" id="PTHR40465:SF1">
    <property type="entry name" value="DUF6534 DOMAIN-CONTAINING PROTEIN"/>
    <property type="match status" value="1"/>
</dbReference>
<keyword evidence="1" id="KW-0472">Membrane</keyword>
<dbReference type="Pfam" id="PF20152">
    <property type="entry name" value="DUF6534"/>
    <property type="match status" value="1"/>
</dbReference>
<keyword evidence="4" id="KW-1185">Reference proteome</keyword>
<keyword evidence="1" id="KW-1133">Transmembrane helix</keyword>
<dbReference type="InParanoid" id="A0A0H2S3U5"/>
<sequence length="272" mass="30670">MVAIDANFGALFDGLTVSLILYGVTCGQAVFFFRTYYARNELLLKTLVAVTWVIDTFHTVLIIHSVWHYLISKVSIEYLERGNWSLITQVIPTEIIAVTVDCYFIRRIWRLSERRNNLKAVALLIPTICAFGVSLAYTVKCYRLPLFVDAKKQQWLLGLFSSLRMVVDIAIACSMCMLLYSNWGIAMPRTRTMLKNLIQFTVATGLLTSMVTTAYIISAFAAPTKMVYIGIYFVHGKIYLNSMLAALNNRNRINNSRSKNSILAVVMGSGES</sequence>
<gene>
    <name evidence="3" type="ORF">SCHPADRAFT_936005</name>
</gene>
<dbReference type="InterPro" id="IPR045339">
    <property type="entry name" value="DUF6534"/>
</dbReference>
<dbReference type="OrthoDB" id="2745105at2759"/>
<dbReference type="PANTHER" id="PTHR40465">
    <property type="entry name" value="CHROMOSOME 1, WHOLE GENOME SHOTGUN SEQUENCE"/>
    <property type="match status" value="1"/>
</dbReference>
<organism evidence="3 4">
    <name type="scientific">Schizopora paradoxa</name>
    <dbReference type="NCBI Taxonomy" id="27342"/>
    <lineage>
        <taxon>Eukaryota</taxon>
        <taxon>Fungi</taxon>
        <taxon>Dikarya</taxon>
        <taxon>Basidiomycota</taxon>
        <taxon>Agaricomycotina</taxon>
        <taxon>Agaricomycetes</taxon>
        <taxon>Hymenochaetales</taxon>
        <taxon>Schizoporaceae</taxon>
        <taxon>Schizopora</taxon>
    </lineage>
</organism>
<feature type="transmembrane region" description="Helical" evidence="1">
    <location>
        <begin position="200"/>
        <end position="221"/>
    </location>
</feature>
<proteinExistence type="predicted"/>
<protein>
    <recommendedName>
        <fullName evidence="2">DUF6534 domain-containing protein</fullName>
    </recommendedName>
</protein>
<evidence type="ECO:0000259" key="2">
    <source>
        <dbReference type="Pfam" id="PF20152"/>
    </source>
</evidence>
<feature type="domain" description="DUF6534" evidence="2">
    <location>
        <begin position="165"/>
        <end position="251"/>
    </location>
</feature>
<feature type="transmembrane region" description="Helical" evidence="1">
    <location>
        <begin position="49"/>
        <end position="71"/>
    </location>
</feature>
<feature type="transmembrane region" description="Helical" evidence="1">
    <location>
        <begin position="227"/>
        <end position="247"/>
    </location>
</feature>
<dbReference type="EMBL" id="KQ085892">
    <property type="protein sequence ID" value="KLO18747.1"/>
    <property type="molecule type" value="Genomic_DNA"/>
</dbReference>
<dbReference type="Proteomes" id="UP000053477">
    <property type="component" value="Unassembled WGS sequence"/>
</dbReference>
<feature type="transmembrane region" description="Helical" evidence="1">
    <location>
        <begin position="157"/>
        <end position="180"/>
    </location>
</feature>
<feature type="transmembrane region" description="Helical" evidence="1">
    <location>
        <begin position="83"/>
        <end position="105"/>
    </location>
</feature>
<feature type="transmembrane region" description="Helical" evidence="1">
    <location>
        <begin position="117"/>
        <end position="137"/>
    </location>
</feature>
<feature type="transmembrane region" description="Helical" evidence="1">
    <location>
        <begin position="15"/>
        <end position="37"/>
    </location>
</feature>
<evidence type="ECO:0000313" key="4">
    <source>
        <dbReference type="Proteomes" id="UP000053477"/>
    </source>
</evidence>
<evidence type="ECO:0000256" key="1">
    <source>
        <dbReference type="SAM" id="Phobius"/>
    </source>
</evidence>
<name>A0A0H2S3U5_9AGAM</name>
<accession>A0A0H2S3U5</accession>
<keyword evidence="1" id="KW-0812">Transmembrane</keyword>